<dbReference type="InterPro" id="IPR036388">
    <property type="entry name" value="WH-like_DNA-bd_sf"/>
</dbReference>
<dbReference type="PANTHER" id="PTHR48111:SF6">
    <property type="entry name" value="TRANSCRIPTIONAL REGULATORY PROTEIN CREB"/>
    <property type="match status" value="1"/>
</dbReference>
<evidence type="ECO:0000256" key="6">
    <source>
        <dbReference type="ARBA" id="ARBA00023125"/>
    </source>
</evidence>
<dbReference type="GO" id="GO:0005829">
    <property type="term" value="C:cytosol"/>
    <property type="evidence" value="ECO:0007669"/>
    <property type="project" value="TreeGrafter"/>
</dbReference>
<evidence type="ECO:0000256" key="4">
    <source>
        <dbReference type="ARBA" id="ARBA00023012"/>
    </source>
</evidence>
<dbReference type="Pfam" id="PF00486">
    <property type="entry name" value="Trans_reg_C"/>
    <property type="match status" value="1"/>
</dbReference>
<gene>
    <name evidence="12" type="ORF">CDO35_17165</name>
</gene>
<dbReference type="Gene3D" id="1.10.10.10">
    <property type="entry name" value="Winged helix-like DNA-binding domain superfamily/Winged helix DNA-binding domain"/>
    <property type="match status" value="1"/>
</dbReference>
<evidence type="ECO:0000256" key="9">
    <source>
        <dbReference type="PROSITE-ProRule" id="PRU01091"/>
    </source>
</evidence>
<dbReference type="GO" id="GO:0032993">
    <property type="term" value="C:protein-DNA complex"/>
    <property type="evidence" value="ECO:0007669"/>
    <property type="project" value="TreeGrafter"/>
</dbReference>
<dbReference type="SMART" id="SM00448">
    <property type="entry name" value="REC"/>
    <property type="match status" value="1"/>
</dbReference>
<dbReference type="InterPro" id="IPR001789">
    <property type="entry name" value="Sig_transdc_resp-reg_receiver"/>
</dbReference>
<evidence type="ECO:0000313" key="13">
    <source>
        <dbReference type="Proteomes" id="UP000229504"/>
    </source>
</evidence>
<dbReference type="SUPFAM" id="SSF46894">
    <property type="entry name" value="C-terminal effector domain of the bipartite response regulators"/>
    <property type="match status" value="1"/>
</dbReference>
<dbReference type="NCBIfam" id="NF008296">
    <property type="entry name" value="PRK11083.1"/>
    <property type="match status" value="1"/>
</dbReference>
<dbReference type="GO" id="GO:0000156">
    <property type="term" value="F:phosphorelay response regulator activity"/>
    <property type="evidence" value="ECO:0007669"/>
    <property type="project" value="TreeGrafter"/>
</dbReference>
<dbReference type="SUPFAM" id="SSF52172">
    <property type="entry name" value="CheY-like"/>
    <property type="match status" value="1"/>
</dbReference>
<dbReference type="CDD" id="cd00383">
    <property type="entry name" value="trans_reg_C"/>
    <property type="match status" value="1"/>
</dbReference>
<protein>
    <submittedName>
        <fullName evidence="12">Two-component system response regulator CreB</fullName>
    </submittedName>
</protein>
<evidence type="ECO:0000256" key="2">
    <source>
        <dbReference type="ARBA" id="ARBA00022490"/>
    </source>
</evidence>
<feature type="domain" description="OmpR/PhoB-type" evidence="11">
    <location>
        <begin position="124"/>
        <end position="224"/>
    </location>
</feature>
<dbReference type="GO" id="GO:0000987">
    <property type="term" value="F:cis-regulatory region sequence-specific DNA binding"/>
    <property type="evidence" value="ECO:0007669"/>
    <property type="project" value="UniProtKB-ARBA"/>
</dbReference>
<dbReference type="Gene3D" id="3.40.50.2300">
    <property type="match status" value="1"/>
</dbReference>
<evidence type="ECO:0000256" key="5">
    <source>
        <dbReference type="ARBA" id="ARBA00023015"/>
    </source>
</evidence>
<evidence type="ECO:0000256" key="1">
    <source>
        <dbReference type="ARBA" id="ARBA00004496"/>
    </source>
</evidence>
<feature type="domain" description="Response regulatory" evidence="10">
    <location>
        <begin position="3"/>
        <end position="116"/>
    </location>
</feature>
<keyword evidence="2" id="KW-0963">Cytoplasm</keyword>
<proteinExistence type="predicted"/>
<dbReference type="EMBL" id="NIQU01000007">
    <property type="protein sequence ID" value="PIA67172.1"/>
    <property type="molecule type" value="Genomic_DNA"/>
</dbReference>
<keyword evidence="7" id="KW-0804">Transcription</keyword>
<dbReference type="FunFam" id="3.40.50.2300:FF:000021">
    <property type="entry name" value="Two-component system response regulator KdpE"/>
    <property type="match status" value="1"/>
</dbReference>
<dbReference type="AlphaFoldDB" id="A0A2G5FGW9"/>
<evidence type="ECO:0000259" key="10">
    <source>
        <dbReference type="PROSITE" id="PS50110"/>
    </source>
</evidence>
<dbReference type="PROSITE" id="PS51755">
    <property type="entry name" value="OMPR_PHOB"/>
    <property type="match status" value="1"/>
</dbReference>
<dbReference type="CDD" id="cd17574">
    <property type="entry name" value="REC_OmpR"/>
    <property type="match status" value="1"/>
</dbReference>
<evidence type="ECO:0000256" key="3">
    <source>
        <dbReference type="ARBA" id="ARBA00022553"/>
    </source>
</evidence>
<evidence type="ECO:0000256" key="7">
    <source>
        <dbReference type="ARBA" id="ARBA00023163"/>
    </source>
</evidence>
<dbReference type="PANTHER" id="PTHR48111">
    <property type="entry name" value="REGULATOR OF RPOS"/>
    <property type="match status" value="1"/>
</dbReference>
<dbReference type="GO" id="GO:0045893">
    <property type="term" value="P:positive regulation of DNA-templated transcription"/>
    <property type="evidence" value="ECO:0007669"/>
    <property type="project" value="UniProtKB-ARBA"/>
</dbReference>
<dbReference type="PROSITE" id="PS50110">
    <property type="entry name" value="RESPONSE_REGULATORY"/>
    <property type="match status" value="1"/>
</dbReference>
<keyword evidence="3 8" id="KW-0597">Phosphoprotein</keyword>
<reference evidence="13" key="1">
    <citation type="submission" date="2017-06" db="EMBL/GenBank/DDBJ databases">
        <authorList>
            <person name="Rastogi G."/>
            <person name="Vaishampayan P."/>
            <person name="Seuylemezian A."/>
        </authorList>
    </citation>
    <scope>NUCLEOTIDE SEQUENCE [LARGE SCALE GENOMIC DNA]</scope>
    <source>
        <strain evidence="13">PI11</strain>
    </source>
</reference>
<dbReference type="Pfam" id="PF00072">
    <property type="entry name" value="Response_reg"/>
    <property type="match status" value="1"/>
</dbReference>
<keyword evidence="5" id="KW-0805">Transcription regulation</keyword>
<dbReference type="Gene3D" id="6.10.250.690">
    <property type="match status" value="1"/>
</dbReference>
<comment type="subcellular location">
    <subcellularLocation>
        <location evidence="1">Cytoplasm</location>
    </subcellularLocation>
</comment>
<dbReference type="InterPro" id="IPR016032">
    <property type="entry name" value="Sig_transdc_resp-reg_C-effctor"/>
</dbReference>
<dbReference type="InterPro" id="IPR011006">
    <property type="entry name" value="CheY-like_superfamily"/>
</dbReference>
<sequence>MPQILIVEDEAAIADTLVYALQAEGFATHWSSLGGEALTLLENGTFDLAILDVGLPDISGFEVCKRLRRFSELPVIFLTARSEEIDRVVGLEIGADDYVVKPFSPREVAARVKAILKRVAPREAPAASAPSTFQIDDAAFRIHYHGQALNLTRHEFRLLRTLLGQPRRVYAREQLLDALGVASEAGYERNIDSHIKSVRAKLRAIAPSEEPIQTHRGLGYSYEPEH</sequence>
<dbReference type="RefSeq" id="WP_099525903.1">
    <property type="nucleotide sequence ID" value="NZ_NIQU01000007.1"/>
</dbReference>
<organism evidence="12 13">
    <name type="scientific">Pseudomonas sediminis</name>
    <dbReference type="NCBI Taxonomy" id="1691904"/>
    <lineage>
        <taxon>Bacteria</taxon>
        <taxon>Pseudomonadati</taxon>
        <taxon>Pseudomonadota</taxon>
        <taxon>Gammaproteobacteria</taxon>
        <taxon>Pseudomonadales</taxon>
        <taxon>Pseudomonadaceae</taxon>
        <taxon>Pseudomonas</taxon>
    </lineage>
</organism>
<dbReference type="Proteomes" id="UP000229504">
    <property type="component" value="Unassembled WGS sequence"/>
</dbReference>
<feature type="modified residue" description="4-aspartylphosphate" evidence="8">
    <location>
        <position position="52"/>
    </location>
</feature>
<dbReference type="SMART" id="SM00862">
    <property type="entry name" value="Trans_reg_C"/>
    <property type="match status" value="1"/>
</dbReference>
<keyword evidence="6 9" id="KW-0238">DNA-binding</keyword>
<keyword evidence="4" id="KW-0902">Two-component regulatory system</keyword>
<dbReference type="GO" id="GO:0042802">
    <property type="term" value="F:identical protein binding"/>
    <property type="evidence" value="ECO:0007669"/>
    <property type="project" value="UniProtKB-ARBA"/>
</dbReference>
<evidence type="ECO:0000313" key="12">
    <source>
        <dbReference type="EMBL" id="PIA67172.1"/>
    </source>
</evidence>
<evidence type="ECO:0000259" key="11">
    <source>
        <dbReference type="PROSITE" id="PS51755"/>
    </source>
</evidence>
<feature type="DNA-binding region" description="OmpR/PhoB-type" evidence="9">
    <location>
        <begin position="124"/>
        <end position="224"/>
    </location>
</feature>
<dbReference type="InterPro" id="IPR039420">
    <property type="entry name" value="WalR-like"/>
</dbReference>
<accession>A0A2G5FGW9</accession>
<comment type="caution">
    <text evidence="12">The sequence shown here is derived from an EMBL/GenBank/DDBJ whole genome shotgun (WGS) entry which is preliminary data.</text>
</comment>
<evidence type="ECO:0000256" key="8">
    <source>
        <dbReference type="PROSITE-ProRule" id="PRU00169"/>
    </source>
</evidence>
<dbReference type="InterPro" id="IPR001867">
    <property type="entry name" value="OmpR/PhoB-type_DNA-bd"/>
</dbReference>
<name>A0A2G5FGW9_9PSED</name>